<dbReference type="InterPro" id="IPR023827">
    <property type="entry name" value="Peptidase_S8_Asp-AS"/>
</dbReference>
<dbReference type="PROSITE" id="PS51892">
    <property type="entry name" value="SUBTILASE"/>
    <property type="match status" value="1"/>
</dbReference>
<evidence type="ECO:0000313" key="11">
    <source>
        <dbReference type="EMBL" id="OYD06156.1"/>
    </source>
</evidence>
<feature type="domain" description="Fervidolysin-like N-terminal prodomain" evidence="10">
    <location>
        <begin position="78"/>
        <end position="149"/>
    </location>
</feature>
<dbReference type="InterPro" id="IPR023828">
    <property type="entry name" value="Peptidase_S8_Ser-AS"/>
</dbReference>
<dbReference type="Pfam" id="PF22148">
    <property type="entry name" value="Fervidolysin_NPro-like"/>
    <property type="match status" value="1"/>
</dbReference>
<organism evidence="11 12">
    <name type="scientific">Paludifilum halophilum</name>
    <dbReference type="NCBI Taxonomy" id="1642702"/>
    <lineage>
        <taxon>Bacteria</taxon>
        <taxon>Bacillati</taxon>
        <taxon>Bacillota</taxon>
        <taxon>Bacilli</taxon>
        <taxon>Bacillales</taxon>
        <taxon>Thermoactinomycetaceae</taxon>
        <taxon>Paludifilum</taxon>
    </lineage>
</organism>
<dbReference type="SUPFAM" id="SSF52743">
    <property type="entry name" value="Subtilisin-like"/>
    <property type="match status" value="1"/>
</dbReference>
<feature type="active site" description="Charge relay system" evidence="7">
    <location>
        <position position="385"/>
    </location>
</feature>
<protein>
    <submittedName>
        <fullName evidence="11">Uncharacterized protein</fullName>
    </submittedName>
</protein>
<dbReference type="Gene3D" id="3.40.50.200">
    <property type="entry name" value="Peptidase S8/S53 domain"/>
    <property type="match status" value="1"/>
</dbReference>
<evidence type="ECO:0000256" key="2">
    <source>
        <dbReference type="ARBA" id="ARBA00011073"/>
    </source>
</evidence>
<evidence type="ECO:0000256" key="8">
    <source>
        <dbReference type="RuleBase" id="RU003355"/>
    </source>
</evidence>
<evidence type="ECO:0000256" key="4">
    <source>
        <dbReference type="ARBA" id="ARBA00022670"/>
    </source>
</evidence>
<dbReference type="GO" id="GO:0004252">
    <property type="term" value="F:serine-type endopeptidase activity"/>
    <property type="evidence" value="ECO:0007669"/>
    <property type="project" value="UniProtKB-UniRule"/>
</dbReference>
<dbReference type="GO" id="GO:0006508">
    <property type="term" value="P:proteolysis"/>
    <property type="evidence" value="ECO:0007669"/>
    <property type="project" value="UniProtKB-KW"/>
</dbReference>
<evidence type="ECO:0000256" key="7">
    <source>
        <dbReference type="PROSITE-ProRule" id="PRU01240"/>
    </source>
</evidence>
<dbReference type="AlphaFoldDB" id="A0A235B1H3"/>
<dbReference type="PANTHER" id="PTHR43806:SF11">
    <property type="entry name" value="CEREVISIN-RELATED"/>
    <property type="match status" value="1"/>
</dbReference>
<dbReference type="EMBL" id="NOWF01000018">
    <property type="protein sequence ID" value="OYD06156.1"/>
    <property type="molecule type" value="Genomic_DNA"/>
</dbReference>
<dbReference type="InterPro" id="IPR036852">
    <property type="entry name" value="Peptidase_S8/S53_dom_sf"/>
</dbReference>
<evidence type="ECO:0000313" key="12">
    <source>
        <dbReference type="Proteomes" id="UP000215459"/>
    </source>
</evidence>
<keyword evidence="6 7" id="KW-0720">Serine protease</keyword>
<keyword evidence="12" id="KW-1185">Reference proteome</keyword>
<dbReference type="CDD" id="cd07484">
    <property type="entry name" value="Peptidases_S8_Thermitase_like"/>
    <property type="match status" value="1"/>
</dbReference>
<dbReference type="InterPro" id="IPR034084">
    <property type="entry name" value="Thermitase-like_dom"/>
</dbReference>
<evidence type="ECO:0000259" key="9">
    <source>
        <dbReference type="Pfam" id="PF00082"/>
    </source>
</evidence>
<dbReference type="InterPro" id="IPR050131">
    <property type="entry name" value="Peptidase_S8_subtilisin-like"/>
</dbReference>
<dbReference type="InterPro" id="IPR054399">
    <property type="entry name" value="Fervidolysin-like_N_prodom"/>
</dbReference>
<dbReference type="RefSeq" id="WP_094265962.1">
    <property type="nucleotide sequence ID" value="NZ_NOWF01000018.1"/>
</dbReference>
<keyword evidence="3" id="KW-0964">Secreted</keyword>
<evidence type="ECO:0000256" key="1">
    <source>
        <dbReference type="ARBA" id="ARBA00004613"/>
    </source>
</evidence>
<dbReference type="PROSITE" id="PS00137">
    <property type="entry name" value="SUBTILASE_HIS"/>
    <property type="match status" value="1"/>
</dbReference>
<accession>A0A235B1H3</accession>
<feature type="active site" description="Charge relay system" evidence="7">
    <location>
        <position position="231"/>
    </location>
</feature>
<evidence type="ECO:0000259" key="10">
    <source>
        <dbReference type="Pfam" id="PF22148"/>
    </source>
</evidence>
<feature type="domain" description="Peptidase S8/S53" evidence="9">
    <location>
        <begin position="190"/>
        <end position="433"/>
    </location>
</feature>
<keyword evidence="4 7" id="KW-0645">Protease</keyword>
<dbReference type="GO" id="GO:0005576">
    <property type="term" value="C:extracellular region"/>
    <property type="evidence" value="ECO:0007669"/>
    <property type="project" value="UniProtKB-SubCell"/>
</dbReference>
<keyword evidence="5 7" id="KW-0378">Hydrolase</keyword>
<dbReference type="OrthoDB" id="9798386at2"/>
<dbReference type="Proteomes" id="UP000215459">
    <property type="component" value="Unassembled WGS sequence"/>
</dbReference>
<comment type="similarity">
    <text evidence="2 7 8">Belongs to the peptidase S8 family.</text>
</comment>
<evidence type="ECO:0000256" key="5">
    <source>
        <dbReference type="ARBA" id="ARBA00022801"/>
    </source>
</evidence>
<dbReference type="InterPro" id="IPR000209">
    <property type="entry name" value="Peptidase_S8/S53_dom"/>
</dbReference>
<dbReference type="InterPro" id="IPR015500">
    <property type="entry name" value="Peptidase_S8_subtilisin-rel"/>
</dbReference>
<proteinExistence type="inferred from homology"/>
<dbReference type="InterPro" id="IPR022398">
    <property type="entry name" value="Peptidase_S8_His-AS"/>
</dbReference>
<dbReference type="PRINTS" id="PR00723">
    <property type="entry name" value="SUBTILISIN"/>
</dbReference>
<dbReference type="PROSITE" id="PS00136">
    <property type="entry name" value="SUBTILASE_ASP"/>
    <property type="match status" value="1"/>
</dbReference>
<sequence>MFNKKTTAIVVLILAVVTITVIRSFGDTKEYRESIQHRANNLLSTSSELKPMNFMGEVNKIRDDLNKDSSIITIHHNQQDKSHYIQHEVTVKFGGPLNKQTMNQLEKEINGKIKKHHKSLCIFKSNTLTTPELIRYFEDRDDVRYAEPNYILLPNQIPVYTPNDRLYERYQWNLPAIRTEEGWEITKGKKEVVVAVIDTGVDLEHPDLKDKLVPGYNLLNKNEKPQDDNGHGTHVAGIIAAQTNNREGIAAVAWNNRIMPIKGLGTEGSGNSFDIADGIIWAADHGVDVINMSLGNYQPSSVLKEAIEYADQKDVMLIAATGNDNTNQPGYPAAYPEVLGVSAINPEISRASFSNFGDYVDVVAPGVDIPSTFAKHKYAALSGTSMAAPHVTALAALIRSTHPELSNDEVLNVIKQTATDLGPPGRDPYYGEGLINVSKALESMNGDTNWFNRWLSRFRSILRGAPAGTPVVKRGGERGSFGVTAGAFSLISPPHGMLFHHLQKGLKSG</sequence>
<name>A0A235B1H3_9BACL</name>
<gene>
    <name evidence="11" type="ORF">CHM34_17820</name>
</gene>
<dbReference type="PANTHER" id="PTHR43806">
    <property type="entry name" value="PEPTIDASE S8"/>
    <property type="match status" value="1"/>
</dbReference>
<dbReference type="Pfam" id="PF00082">
    <property type="entry name" value="Peptidase_S8"/>
    <property type="match status" value="1"/>
</dbReference>
<evidence type="ECO:0000256" key="3">
    <source>
        <dbReference type="ARBA" id="ARBA00022525"/>
    </source>
</evidence>
<reference evidence="11 12" key="1">
    <citation type="submission" date="2017-07" db="EMBL/GenBank/DDBJ databases">
        <title>The genome sequence of Paludifilum halophilum highlights mechanisms for microbial adaptation to high salt environemnts.</title>
        <authorList>
            <person name="Belbahri L."/>
        </authorList>
    </citation>
    <scope>NUCLEOTIDE SEQUENCE [LARGE SCALE GENOMIC DNA]</scope>
    <source>
        <strain evidence="11 12">DSM 102817</strain>
    </source>
</reference>
<dbReference type="PROSITE" id="PS00138">
    <property type="entry name" value="SUBTILASE_SER"/>
    <property type="match status" value="1"/>
</dbReference>
<evidence type="ECO:0000256" key="6">
    <source>
        <dbReference type="ARBA" id="ARBA00022825"/>
    </source>
</evidence>
<feature type="active site" description="Charge relay system" evidence="7">
    <location>
        <position position="198"/>
    </location>
</feature>
<comment type="subcellular location">
    <subcellularLocation>
        <location evidence="1">Secreted</location>
    </subcellularLocation>
</comment>
<comment type="caution">
    <text evidence="11">The sequence shown here is derived from an EMBL/GenBank/DDBJ whole genome shotgun (WGS) entry which is preliminary data.</text>
</comment>